<dbReference type="OrthoDB" id="9805247at2"/>
<gene>
    <name evidence="1" type="ORF">SAMN04488056_105225</name>
</gene>
<dbReference type="InterPro" id="IPR009267">
    <property type="entry name" value="NTP_transf_6"/>
</dbReference>
<sequence>MDSPFVVRKDNESEALNEEQRQALLVRFIREDSQLMDVLEGLRALDLPDWRLVSGALYQTVWNRLTGRPQGHGIKDYDVAYFDLSDRSWDAEDAVIKRVDEALPAWKGRIEVRNQARVHLWYREKFGGAYPELTGTDESLENYMCTTHAVAVRLEADDTLSVAAPFGLADIFALTIRPCHKLESNRTHYAKKARRMSRLWPELKILHWETGEPVRPELLD</sequence>
<dbReference type="EMBL" id="FOVR01000005">
    <property type="protein sequence ID" value="SFO40402.1"/>
    <property type="molecule type" value="Genomic_DNA"/>
</dbReference>
<name>A0A1I5GWL9_9HYPH</name>
<dbReference type="Pfam" id="PF06042">
    <property type="entry name" value="NTP_transf_6"/>
    <property type="match status" value="1"/>
</dbReference>
<organism evidence="1 2">
    <name type="scientific">Cohaesibacter marisflavi</name>
    <dbReference type="NCBI Taxonomy" id="655353"/>
    <lineage>
        <taxon>Bacteria</taxon>
        <taxon>Pseudomonadati</taxon>
        <taxon>Pseudomonadota</taxon>
        <taxon>Alphaproteobacteria</taxon>
        <taxon>Hyphomicrobiales</taxon>
        <taxon>Cohaesibacteraceae</taxon>
    </lineage>
</organism>
<evidence type="ECO:0000313" key="1">
    <source>
        <dbReference type="EMBL" id="SFO40402.1"/>
    </source>
</evidence>
<keyword evidence="2" id="KW-1185">Reference proteome</keyword>
<protein>
    <recommendedName>
        <fullName evidence="3">Nucleotidyltransferase</fullName>
    </recommendedName>
</protein>
<dbReference type="STRING" id="655353.SAMN04488056_105225"/>
<accession>A0A1I5GWL9</accession>
<evidence type="ECO:0008006" key="3">
    <source>
        <dbReference type="Google" id="ProtNLM"/>
    </source>
</evidence>
<reference evidence="1 2" key="1">
    <citation type="submission" date="2016-10" db="EMBL/GenBank/DDBJ databases">
        <authorList>
            <person name="de Groot N.N."/>
        </authorList>
    </citation>
    <scope>NUCLEOTIDE SEQUENCE [LARGE SCALE GENOMIC DNA]</scope>
    <source>
        <strain evidence="1 2">CGMCC 1.9157</strain>
    </source>
</reference>
<proteinExistence type="predicted"/>
<dbReference type="PANTHER" id="PTHR39166">
    <property type="entry name" value="BLL1166 PROTEIN"/>
    <property type="match status" value="1"/>
</dbReference>
<evidence type="ECO:0000313" key="2">
    <source>
        <dbReference type="Proteomes" id="UP000199236"/>
    </source>
</evidence>
<dbReference type="AlphaFoldDB" id="A0A1I5GWL9"/>
<dbReference type="RefSeq" id="WP_090072599.1">
    <property type="nucleotide sequence ID" value="NZ_FOVR01000005.1"/>
</dbReference>
<dbReference type="Proteomes" id="UP000199236">
    <property type="component" value="Unassembled WGS sequence"/>
</dbReference>
<dbReference type="PANTHER" id="PTHR39166:SF1">
    <property type="entry name" value="BLL1166 PROTEIN"/>
    <property type="match status" value="1"/>
</dbReference>